<accession>A0A0E9LW45</accession>
<dbReference type="Gene3D" id="3.10.180.10">
    <property type="entry name" value="2,3-Dihydroxybiphenyl 1,2-Dioxygenase, domain 1"/>
    <property type="match status" value="1"/>
</dbReference>
<dbReference type="InterPro" id="IPR037523">
    <property type="entry name" value="VOC_core"/>
</dbReference>
<feature type="domain" description="VOC" evidence="1">
    <location>
        <begin position="4"/>
        <end position="118"/>
    </location>
</feature>
<dbReference type="InterPro" id="IPR029068">
    <property type="entry name" value="Glyas_Bleomycin-R_OHBP_Dase"/>
</dbReference>
<name>A0A0E9LW45_9BACT</name>
<dbReference type="InterPro" id="IPR004360">
    <property type="entry name" value="Glyas_Fos-R_dOase_dom"/>
</dbReference>
<gene>
    <name evidence="2" type="ORF">JCM15548_11719</name>
</gene>
<dbReference type="InterPro" id="IPR052164">
    <property type="entry name" value="Anthracycline_SecMetBiosynth"/>
</dbReference>
<dbReference type="Proteomes" id="UP000032900">
    <property type="component" value="Unassembled WGS sequence"/>
</dbReference>
<dbReference type="OrthoDB" id="9804235at2"/>
<dbReference type="PROSITE" id="PS51819">
    <property type="entry name" value="VOC"/>
    <property type="match status" value="1"/>
</dbReference>
<dbReference type="SUPFAM" id="SSF54593">
    <property type="entry name" value="Glyoxalase/Bleomycin resistance protein/Dihydroxybiphenyl dioxygenase"/>
    <property type="match status" value="1"/>
</dbReference>
<dbReference type="CDD" id="cd07247">
    <property type="entry name" value="SgaA_N_like"/>
    <property type="match status" value="1"/>
</dbReference>
<evidence type="ECO:0000313" key="3">
    <source>
        <dbReference type="Proteomes" id="UP000032900"/>
    </source>
</evidence>
<comment type="caution">
    <text evidence="2">The sequence shown here is derived from an EMBL/GenBank/DDBJ whole genome shotgun (WGS) entry which is preliminary data.</text>
</comment>
<dbReference type="PANTHER" id="PTHR33993:SF2">
    <property type="entry name" value="VOC DOMAIN-CONTAINING PROTEIN"/>
    <property type="match status" value="1"/>
</dbReference>
<dbReference type="AlphaFoldDB" id="A0A0E9LW45"/>
<organism evidence="2 3">
    <name type="scientific">Geofilum rubicundum JCM 15548</name>
    <dbReference type="NCBI Taxonomy" id="1236989"/>
    <lineage>
        <taxon>Bacteria</taxon>
        <taxon>Pseudomonadati</taxon>
        <taxon>Bacteroidota</taxon>
        <taxon>Bacteroidia</taxon>
        <taxon>Marinilabiliales</taxon>
        <taxon>Marinilabiliaceae</taxon>
        <taxon>Geofilum</taxon>
    </lineage>
</organism>
<dbReference type="STRING" id="1236989.JCM15548_11719"/>
<sequence>MEKLISWVEIPAADFQRAVKFYNKVLKLDMKGEDYGTEKMACFPSGEGAIVMAEGYAPSKNGVIVSLLVPDSIDLTVARIEENGGKLTHPKTKIEAEGMGYFAVFLDIEGNRIGLHEKL</sequence>
<protein>
    <submittedName>
        <fullName evidence="2">Glyoxalase family protein</fullName>
    </submittedName>
</protein>
<dbReference type="Pfam" id="PF00903">
    <property type="entry name" value="Glyoxalase"/>
    <property type="match status" value="1"/>
</dbReference>
<evidence type="ECO:0000259" key="1">
    <source>
        <dbReference type="PROSITE" id="PS51819"/>
    </source>
</evidence>
<dbReference type="EMBL" id="BAZW01000010">
    <property type="protein sequence ID" value="GAO29523.1"/>
    <property type="molecule type" value="Genomic_DNA"/>
</dbReference>
<dbReference type="PANTHER" id="PTHR33993">
    <property type="entry name" value="GLYOXALASE-RELATED"/>
    <property type="match status" value="1"/>
</dbReference>
<evidence type="ECO:0000313" key="2">
    <source>
        <dbReference type="EMBL" id="GAO29523.1"/>
    </source>
</evidence>
<proteinExistence type="predicted"/>
<keyword evidence="3" id="KW-1185">Reference proteome</keyword>
<reference evidence="2 3" key="1">
    <citation type="journal article" date="2015" name="Microbes Environ.">
        <title>Distribution and evolution of nitrogen fixation genes in the phylum bacteroidetes.</title>
        <authorList>
            <person name="Inoue J."/>
            <person name="Oshima K."/>
            <person name="Suda W."/>
            <person name="Sakamoto M."/>
            <person name="Iino T."/>
            <person name="Noda S."/>
            <person name="Hongoh Y."/>
            <person name="Hattori M."/>
            <person name="Ohkuma M."/>
        </authorList>
    </citation>
    <scope>NUCLEOTIDE SEQUENCE [LARGE SCALE GENOMIC DNA]</scope>
    <source>
        <strain evidence="2">JCM 15548</strain>
    </source>
</reference>
<dbReference type="RefSeq" id="WP_062123879.1">
    <property type="nucleotide sequence ID" value="NZ_BAZW01000010.1"/>
</dbReference>